<dbReference type="EMBL" id="JACHDZ010000001">
    <property type="protein sequence ID" value="MBB5343092.1"/>
    <property type="molecule type" value="Genomic_DNA"/>
</dbReference>
<keyword evidence="3" id="KW-0131">Cell cycle</keyword>
<protein>
    <submittedName>
        <fullName evidence="3">Cell division protein FtsN</fullName>
    </submittedName>
</protein>
<evidence type="ECO:0000256" key="1">
    <source>
        <dbReference type="SAM" id="MobiDB-lite"/>
    </source>
</evidence>
<feature type="region of interest" description="Disordered" evidence="1">
    <location>
        <begin position="51"/>
        <end position="72"/>
    </location>
</feature>
<gene>
    <name evidence="3" type="ORF">HDF10_001042</name>
</gene>
<reference evidence="3 4" key="1">
    <citation type="submission" date="2020-08" db="EMBL/GenBank/DDBJ databases">
        <title>Genomic Encyclopedia of Type Strains, Phase IV (KMG-V): Genome sequencing to study the core and pangenomes of soil and plant-associated prokaryotes.</title>
        <authorList>
            <person name="Whitman W."/>
        </authorList>
    </citation>
    <scope>NUCLEOTIDE SEQUENCE [LARGE SCALE GENOMIC DNA]</scope>
    <source>
        <strain evidence="3 4">M8US30</strain>
    </source>
</reference>
<evidence type="ECO:0000256" key="2">
    <source>
        <dbReference type="SAM" id="Phobius"/>
    </source>
</evidence>
<keyword evidence="3" id="KW-0132">Cell division</keyword>
<dbReference type="GO" id="GO:0051301">
    <property type="term" value="P:cell division"/>
    <property type="evidence" value="ECO:0007669"/>
    <property type="project" value="UniProtKB-KW"/>
</dbReference>
<accession>A0A7W8J861</accession>
<keyword evidence="2" id="KW-0812">Transmembrane</keyword>
<evidence type="ECO:0000313" key="3">
    <source>
        <dbReference type="EMBL" id="MBB5343092.1"/>
    </source>
</evidence>
<keyword evidence="2" id="KW-1133">Transmembrane helix</keyword>
<dbReference type="AlphaFoldDB" id="A0A7W8J861"/>
<name>A0A7W8J861_9BACT</name>
<keyword evidence="2" id="KW-0472">Membrane</keyword>
<organism evidence="3 4">
    <name type="scientific">Tunturiibacter lichenicola</name>
    <dbReference type="NCBI Taxonomy" id="2051959"/>
    <lineage>
        <taxon>Bacteria</taxon>
        <taxon>Pseudomonadati</taxon>
        <taxon>Acidobacteriota</taxon>
        <taxon>Terriglobia</taxon>
        <taxon>Terriglobales</taxon>
        <taxon>Acidobacteriaceae</taxon>
        <taxon>Tunturiibacter</taxon>
    </lineage>
</organism>
<feature type="transmembrane region" description="Helical" evidence="2">
    <location>
        <begin position="20"/>
        <end position="44"/>
    </location>
</feature>
<dbReference type="Proteomes" id="UP000569092">
    <property type="component" value="Unassembled WGS sequence"/>
</dbReference>
<proteinExistence type="predicted"/>
<evidence type="ECO:0000313" key="4">
    <source>
        <dbReference type="Proteomes" id="UP000569092"/>
    </source>
</evidence>
<comment type="caution">
    <text evidence="3">The sequence shown here is derived from an EMBL/GenBank/DDBJ whole genome shotgun (WGS) entry which is preliminary data.</text>
</comment>
<sequence>MSQPQPSNSDPHPEERTSDSSFLPVVIAFAVAILVIMVAAIIFIKTRQTKAIPNPKEPHPTSQVMPAGPSIKPADAIKLRRDQTKLRHTLV</sequence>